<keyword evidence="3" id="KW-1185">Reference proteome</keyword>
<name>A0A8J5TBQ6_ZIZPA</name>
<feature type="region of interest" description="Disordered" evidence="1">
    <location>
        <begin position="30"/>
        <end position="79"/>
    </location>
</feature>
<dbReference type="Proteomes" id="UP000729402">
    <property type="component" value="Unassembled WGS sequence"/>
</dbReference>
<sequence length="79" mass="8336">MEEGAEEALVIEPKDWGQIQALEIQMAELRDPRQANAEGFQTAESGASEPRHLEGAQATEPEASVAMDTGVATAEEGGP</sequence>
<comment type="caution">
    <text evidence="2">The sequence shown here is derived from an EMBL/GenBank/DDBJ whole genome shotgun (WGS) entry which is preliminary data.</text>
</comment>
<evidence type="ECO:0000256" key="1">
    <source>
        <dbReference type="SAM" id="MobiDB-lite"/>
    </source>
</evidence>
<gene>
    <name evidence="2" type="ORF">GUJ93_ZPchr0010g8877</name>
</gene>
<proteinExistence type="predicted"/>
<protein>
    <submittedName>
        <fullName evidence="2">Uncharacterized protein</fullName>
    </submittedName>
</protein>
<accession>A0A8J5TBQ6</accession>
<reference evidence="2" key="1">
    <citation type="journal article" date="2021" name="bioRxiv">
        <title>Whole Genome Assembly and Annotation of Northern Wild Rice, Zizania palustris L., Supports a Whole Genome Duplication in the Zizania Genus.</title>
        <authorList>
            <person name="Haas M."/>
            <person name="Kono T."/>
            <person name="Macchietto M."/>
            <person name="Millas R."/>
            <person name="McGilp L."/>
            <person name="Shao M."/>
            <person name="Duquette J."/>
            <person name="Hirsch C.N."/>
            <person name="Kimball J."/>
        </authorList>
    </citation>
    <scope>NUCLEOTIDE SEQUENCE</scope>
    <source>
        <tissue evidence="2">Fresh leaf tissue</tissue>
    </source>
</reference>
<reference evidence="2" key="2">
    <citation type="submission" date="2021-02" db="EMBL/GenBank/DDBJ databases">
        <authorList>
            <person name="Kimball J.A."/>
            <person name="Haas M.W."/>
            <person name="Macchietto M."/>
            <person name="Kono T."/>
            <person name="Duquette J."/>
            <person name="Shao M."/>
        </authorList>
    </citation>
    <scope>NUCLEOTIDE SEQUENCE</scope>
    <source>
        <tissue evidence="2">Fresh leaf tissue</tissue>
    </source>
</reference>
<dbReference type="AlphaFoldDB" id="A0A8J5TBQ6"/>
<organism evidence="2 3">
    <name type="scientific">Zizania palustris</name>
    <name type="common">Northern wild rice</name>
    <dbReference type="NCBI Taxonomy" id="103762"/>
    <lineage>
        <taxon>Eukaryota</taxon>
        <taxon>Viridiplantae</taxon>
        <taxon>Streptophyta</taxon>
        <taxon>Embryophyta</taxon>
        <taxon>Tracheophyta</taxon>
        <taxon>Spermatophyta</taxon>
        <taxon>Magnoliopsida</taxon>
        <taxon>Liliopsida</taxon>
        <taxon>Poales</taxon>
        <taxon>Poaceae</taxon>
        <taxon>BOP clade</taxon>
        <taxon>Oryzoideae</taxon>
        <taxon>Oryzeae</taxon>
        <taxon>Zizaniinae</taxon>
        <taxon>Zizania</taxon>
    </lineage>
</organism>
<dbReference type="EMBL" id="JAAALK010000082">
    <property type="protein sequence ID" value="KAG8084014.1"/>
    <property type="molecule type" value="Genomic_DNA"/>
</dbReference>
<evidence type="ECO:0000313" key="3">
    <source>
        <dbReference type="Proteomes" id="UP000729402"/>
    </source>
</evidence>
<evidence type="ECO:0000313" key="2">
    <source>
        <dbReference type="EMBL" id="KAG8084014.1"/>
    </source>
</evidence>